<dbReference type="PANTHER" id="PTHR40265">
    <property type="entry name" value="BLL2707 PROTEIN"/>
    <property type="match status" value="1"/>
</dbReference>
<dbReference type="PANTHER" id="PTHR40265:SF1">
    <property type="entry name" value="GLYOXALASE-LIKE DOMAIN-CONTAINING PROTEIN"/>
    <property type="match status" value="1"/>
</dbReference>
<dbReference type="InterPro" id="IPR025870">
    <property type="entry name" value="Glyoxalase-like_dom"/>
</dbReference>
<dbReference type="Gene3D" id="3.10.180.10">
    <property type="entry name" value="2,3-Dihydroxybiphenyl 1,2-Dioxygenase, domain 1"/>
    <property type="match status" value="1"/>
</dbReference>
<dbReference type="InterPro" id="IPR029068">
    <property type="entry name" value="Glyas_Bleomycin-R_OHBP_Dase"/>
</dbReference>
<dbReference type="Proteomes" id="UP000799444">
    <property type="component" value="Unassembled WGS sequence"/>
</dbReference>
<protein>
    <recommendedName>
        <fullName evidence="1">Glyoxalase-like domain-containing protein</fullName>
    </recommendedName>
</protein>
<reference evidence="2" key="1">
    <citation type="journal article" date="2020" name="Stud. Mycol.">
        <title>101 Dothideomycetes genomes: a test case for predicting lifestyles and emergence of pathogens.</title>
        <authorList>
            <person name="Haridas S."/>
            <person name="Albert R."/>
            <person name="Binder M."/>
            <person name="Bloem J."/>
            <person name="Labutti K."/>
            <person name="Salamov A."/>
            <person name="Andreopoulos B."/>
            <person name="Baker S."/>
            <person name="Barry K."/>
            <person name="Bills G."/>
            <person name="Bluhm B."/>
            <person name="Cannon C."/>
            <person name="Castanera R."/>
            <person name="Culley D."/>
            <person name="Daum C."/>
            <person name="Ezra D."/>
            <person name="Gonzalez J."/>
            <person name="Henrissat B."/>
            <person name="Kuo A."/>
            <person name="Liang C."/>
            <person name="Lipzen A."/>
            <person name="Lutzoni F."/>
            <person name="Magnuson J."/>
            <person name="Mondo S."/>
            <person name="Nolan M."/>
            <person name="Ohm R."/>
            <person name="Pangilinan J."/>
            <person name="Park H.-J."/>
            <person name="Ramirez L."/>
            <person name="Alfaro M."/>
            <person name="Sun H."/>
            <person name="Tritt A."/>
            <person name="Yoshinaga Y."/>
            <person name="Zwiers L.-H."/>
            <person name="Turgeon B."/>
            <person name="Goodwin S."/>
            <person name="Spatafora J."/>
            <person name="Crous P."/>
            <person name="Grigoriev I."/>
        </authorList>
    </citation>
    <scope>NUCLEOTIDE SEQUENCE</scope>
    <source>
        <strain evidence="2">CBS 125425</strain>
    </source>
</reference>
<proteinExistence type="predicted"/>
<accession>A0A9P4R1S0</accession>
<sequence>MPPSLDHLILFVPLDLSTHTPLIPPSLQQTFTLTPGGTHADGLTANTLILLADGCYIELISFLPQPASSDAIAKHWWGPDASRKGWADWCLTTRSTAALNWERVGGEERGLYARPIEGGRKRPDGVEVRWAVTFPEGEDGGQTVRSRAPFFCHDVTEREVRVPMEGDRIRHPGRVLGVLSLTVLVGTEEDLAALAGVYAEVFGVQGREEHRKLVFEIGRVVDEDWLREVGGPRIEIGLANTEKEKEKVRERGFWFGDVVLGAQACEGLGVVGQKVRVDSAEDLGGIWIQYV</sequence>
<dbReference type="EMBL" id="ML996119">
    <property type="protein sequence ID" value="KAF2737034.1"/>
    <property type="molecule type" value="Genomic_DNA"/>
</dbReference>
<dbReference type="AlphaFoldDB" id="A0A9P4R1S0"/>
<organism evidence="2 3">
    <name type="scientific">Polyplosphaeria fusca</name>
    <dbReference type="NCBI Taxonomy" id="682080"/>
    <lineage>
        <taxon>Eukaryota</taxon>
        <taxon>Fungi</taxon>
        <taxon>Dikarya</taxon>
        <taxon>Ascomycota</taxon>
        <taxon>Pezizomycotina</taxon>
        <taxon>Dothideomycetes</taxon>
        <taxon>Pleosporomycetidae</taxon>
        <taxon>Pleosporales</taxon>
        <taxon>Tetraplosphaeriaceae</taxon>
        <taxon>Polyplosphaeria</taxon>
    </lineage>
</organism>
<comment type="caution">
    <text evidence="2">The sequence shown here is derived from an EMBL/GenBank/DDBJ whole genome shotgun (WGS) entry which is preliminary data.</text>
</comment>
<dbReference type="OrthoDB" id="408973at2759"/>
<gene>
    <name evidence="2" type="ORF">EJ04DRAFT_574887</name>
</gene>
<feature type="domain" description="Glyoxalase-like" evidence="1">
    <location>
        <begin position="5"/>
        <end position="193"/>
    </location>
</feature>
<keyword evidence="3" id="KW-1185">Reference proteome</keyword>
<evidence type="ECO:0000313" key="3">
    <source>
        <dbReference type="Proteomes" id="UP000799444"/>
    </source>
</evidence>
<name>A0A9P4R1S0_9PLEO</name>
<evidence type="ECO:0000259" key="1">
    <source>
        <dbReference type="Pfam" id="PF13468"/>
    </source>
</evidence>
<dbReference type="Pfam" id="PF13468">
    <property type="entry name" value="Glyoxalase_3"/>
    <property type="match status" value="1"/>
</dbReference>
<evidence type="ECO:0000313" key="2">
    <source>
        <dbReference type="EMBL" id="KAF2737034.1"/>
    </source>
</evidence>